<name>A0ABS8JUG9_9BURK</name>
<keyword evidence="1" id="KW-0175">Coiled coil</keyword>
<dbReference type="RefSeq" id="WP_230509682.1">
    <property type="nucleotide sequence ID" value="NZ_JAJITD010000005.1"/>
</dbReference>
<proteinExistence type="predicted"/>
<comment type="caution">
    <text evidence="2">The sequence shown here is derived from an EMBL/GenBank/DDBJ whole genome shotgun (WGS) entry which is preliminary data.</text>
</comment>
<sequence>MFDYLRDFPIPAELLPRRLHDLLTAVGTGHGVRVDVCQTYDHDPHGPNREYLHMLMAAVDDDGQALPFIDNSEGVVAHSVPVLREKGASRNYSPSLDGHDYIIAAWGSGSFYSYNLAEKVWMMLGLTPRCIGNDTQRLVYDDLGVPEIAVAEGEVSGRYHWESSRDIKWSMSNEYLRKYLWMRGKRGVRVFFYEAVVEDRRELRDLMDGEQYVDINQEGGWYSADHTWTTAIDFPTGRICLQAYSPYPDTDWIRNWKEAKGENLTKLIPSIVRELAQGATEIARLVAEAEVRAEAQRREWEVERQKRLKEEAERRAATALKESKADLLQFIARWAEARNIEQFLADVEKDLSKFDPAVRETLSDRLRAARELFDEGSALEHLKRWKTPQERLEE</sequence>
<reference evidence="2 3" key="1">
    <citation type="submission" date="2021-11" db="EMBL/GenBank/DDBJ databases">
        <authorList>
            <person name="Oh E.-T."/>
            <person name="Kim S.-B."/>
        </authorList>
    </citation>
    <scope>NUCLEOTIDE SEQUENCE [LARGE SCALE GENOMIC DNA]</scope>
    <source>
        <strain evidence="2 3">MMS20-SJTR3</strain>
    </source>
</reference>
<evidence type="ECO:0000313" key="3">
    <source>
        <dbReference type="Proteomes" id="UP001431019"/>
    </source>
</evidence>
<protein>
    <submittedName>
        <fullName evidence="2">Uncharacterized protein</fullName>
    </submittedName>
</protein>
<evidence type="ECO:0000256" key="1">
    <source>
        <dbReference type="SAM" id="Coils"/>
    </source>
</evidence>
<dbReference type="Proteomes" id="UP001431019">
    <property type="component" value="Unassembled WGS sequence"/>
</dbReference>
<keyword evidence="3" id="KW-1185">Reference proteome</keyword>
<organism evidence="2 3">
    <name type="scientific">Paraburkholderia sejongensis</name>
    <dbReference type="NCBI Taxonomy" id="2886946"/>
    <lineage>
        <taxon>Bacteria</taxon>
        <taxon>Pseudomonadati</taxon>
        <taxon>Pseudomonadota</taxon>
        <taxon>Betaproteobacteria</taxon>
        <taxon>Burkholderiales</taxon>
        <taxon>Burkholderiaceae</taxon>
        <taxon>Paraburkholderia</taxon>
    </lineage>
</organism>
<accession>A0ABS8JUG9</accession>
<dbReference type="EMBL" id="JAJITD010000005">
    <property type="protein sequence ID" value="MCC8393369.1"/>
    <property type="molecule type" value="Genomic_DNA"/>
</dbReference>
<evidence type="ECO:0000313" key="2">
    <source>
        <dbReference type="EMBL" id="MCC8393369.1"/>
    </source>
</evidence>
<gene>
    <name evidence="2" type="ORF">LJ656_12265</name>
</gene>
<feature type="coiled-coil region" evidence="1">
    <location>
        <begin position="295"/>
        <end position="322"/>
    </location>
</feature>